<evidence type="ECO:0000313" key="2">
    <source>
        <dbReference type="EMBL" id="MFB9991948.1"/>
    </source>
</evidence>
<reference evidence="2 3" key="1">
    <citation type="submission" date="2024-09" db="EMBL/GenBank/DDBJ databases">
        <authorList>
            <person name="Sun Q."/>
            <person name="Mori K."/>
        </authorList>
    </citation>
    <scope>NUCLEOTIDE SEQUENCE [LARGE SCALE GENOMIC DNA]</scope>
    <source>
        <strain evidence="2 3">JCM 13503</strain>
    </source>
</reference>
<dbReference type="SUPFAM" id="SSF63829">
    <property type="entry name" value="Calcium-dependent phosphotriesterase"/>
    <property type="match status" value="1"/>
</dbReference>
<feature type="chain" id="PRO_5047105710" evidence="1">
    <location>
        <begin position="23"/>
        <end position="303"/>
    </location>
</feature>
<dbReference type="Gene3D" id="2.120.10.30">
    <property type="entry name" value="TolB, C-terminal domain"/>
    <property type="match status" value="1"/>
</dbReference>
<sequence>MIPNKKLAIQMLVVSGSLIATAALAQARLPAPVPVANVGLAAPESVLYDAQSDQYLVSNVNGTPLAQDNNGYISRVSPEGKVLDLKWIQSGVGGVTLNSPTGMTVVGNILYVADVHSIRKFDLKTGKPRGNITVPGTSFLNDLTSDAAGTVYASDMGAVYGAQGFEPAGTDAVYKISRSGRVSVLARGTHLKEPNGVLALPSGKIQTVSFASNEIYTLDAAGQIGDVVKLPGGALDGVVSTNDGRLLVSSWETSSIYAVDAQGSASVLAGKLPSPADIGWDSKRERVMTPILSENRLVFQNLK</sequence>
<evidence type="ECO:0000256" key="1">
    <source>
        <dbReference type="SAM" id="SignalP"/>
    </source>
</evidence>
<keyword evidence="1" id="KW-0732">Signal</keyword>
<dbReference type="InterPro" id="IPR011042">
    <property type="entry name" value="6-blade_b-propeller_TolB-like"/>
</dbReference>
<dbReference type="Proteomes" id="UP001589733">
    <property type="component" value="Unassembled WGS sequence"/>
</dbReference>
<gene>
    <name evidence="2" type="ORF">ACFFLM_08235</name>
</gene>
<proteinExistence type="predicted"/>
<keyword evidence="3" id="KW-1185">Reference proteome</keyword>
<comment type="caution">
    <text evidence="2">The sequence shown here is derived from an EMBL/GenBank/DDBJ whole genome shotgun (WGS) entry which is preliminary data.</text>
</comment>
<name>A0ABV6AWR0_9DEIO</name>
<protein>
    <submittedName>
        <fullName evidence="2">SMP-30/gluconolactonase/LRE family protein</fullName>
    </submittedName>
</protein>
<feature type="signal peptide" evidence="1">
    <location>
        <begin position="1"/>
        <end position="22"/>
    </location>
</feature>
<dbReference type="EMBL" id="JBHLYR010000026">
    <property type="protein sequence ID" value="MFB9991948.1"/>
    <property type="molecule type" value="Genomic_DNA"/>
</dbReference>
<evidence type="ECO:0000313" key="3">
    <source>
        <dbReference type="Proteomes" id="UP001589733"/>
    </source>
</evidence>
<accession>A0ABV6AWR0</accession>
<dbReference type="RefSeq" id="WP_380007952.1">
    <property type="nucleotide sequence ID" value="NZ_JBHLYR010000026.1"/>
</dbReference>
<organism evidence="2 3">
    <name type="scientific">Deinococcus oregonensis</name>
    <dbReference type="NCBI Taxonomy" id="1805970"/>
    <lineage>
        <taxon>Bacteria</taxon>
        <taxon>Thermotogati</taxon>
        <taxon>Deinococcota</taxon>
        <taxon>Deinococci</taxon>
        <taxon>Deinococcales</taxon>
        <taxon>Deinococcaceae</taxon>
        <taxon>Deinococcus</taxon>
    </lineage>
</organism>